<dbReference type="FunFam" id="1.10.287.70:FF:000055">
    <property type="entry name" value="Polycystic kidney disease 2-like 1"/>
    <property type="match status" value="1"/>
</dbReference>
<evidence type="ECO:0000256" key="1">
    <source>
        <dbReference type="ARBA" id="ARBA00004138"/>
    </source>
</evidence>
<evidence type="ECO:0000256" key="5">
    <source>
        <dbReference type="ARBA" id="ARBA00022475"/>
    </source>
</evidence>
<evidence type="ECO:0000256" key="13">
    <source>
        <dbReference type="ARBA" id="ARBA00023273"/>
    </source>
</evidence>
<comment type="similarity">
    <text evidence="3">Belongs to the polycystin family.</text>
</comment>
<dbReference type="EMBL" id="OC318410">
    <property type="protein sequence ID" value="CAD7401862.1"/>
    <property type="molecule type" value="Genomic_DNA"/>
</dbReference>
<comment type="subcellular location">
    <subcellularLocation>
        <location evidence="2">Cell membrane</location>
        <topology evidence="2">Multi-pass membrane protein</topology>
    </subcellularLocation>
    <subcellularLocation>
        <location evidence="1">Cell projection</location>
        <location evidence="1">Cilium</location>
    </subcellularLocation>
</comment>
<evidence type="ECO:0000313" key="21">
    <source>
        <dbReference type="EMBL" id="CAD7401862.1"/>
    </source>
</evidence>
<gene>
    <name evidence="21" type="ORF">TCEB3V08_LOCUS6219</name>
</gene>
<dbReference type="Gene3D" id="1.10.238.10">
    <property type="entry name" value="EF-hand"/>
    <property type="match status" value="1"/>
</dbReference>
<feature type="domain" description="Polycystin cation channel PKD1/PKD2" evidence="19">
    <location>
        <begin position="300"/>
        <end position="524"/>
    </location>
</feature>
<dbReference type="InterPro" id="IPR046791">
    <property type="entry name" value="Polycystin_dom"/>
</dbReference>
<dbReference type="GO" id="GO:0005886">
    <property type="term" value="C:plasma membrane"/>
    <property type="evidence" value="ECO:0007669"/>
    <property type="project" value="UniProtKB-SubCell"/>
</dbReference>
<feature type="binding site" evidence="15">
    <location>
        <position position="597"/>
    </location>
    <ligand>
        <name>Ca(2+)</name>
        <dbReference type="ChEBI" id="CHEBI:29108"/>
        <label>2</label>
    </ligand>
</feature>
<feature type="transmembrane region" description="Helical" evidence="18">
    <location>
        <begin position="304"/>
        <end position="322"/>
    </location>
</feature>
<feature type="disulfide bond" evidence="16">
    <location>
        <begin position="167"/>
        <end position="180"/>
    </location>
</feature>
<keyword evidence="15" id="KW-0106">Calcium</keyword>
<dbReference type="GO" id="GO:0005262">
    <property type="term" value="F:calcium channel activity"/>
    <property type="evidence" value="ECO:0007669"/>
    <property type="project" value="UniProtKB-KW"/>
</dbReference>
<keyword evidence="4" id="KW-0813">Transport</keyword>
<evidence type="ECO:0000256" key="15">
    <source>
        <dbReference type="PIRSR" id="PIRSR603915-1"/>
    </source>
</evidence>
<evidence type="ECO:0000259" key="20">
    <source>
        <dbReference type="Pfam" id="PF20519"/>
    </source>
</evidence>
<evidence type="ECO:0000256" key="14">
    <source>
        <dbReference type="ARBA" id="ARBA00023303"/>
    </source>
</evidence>
<feature type="transmembrane region" description="Helical" evidence="18">
    <location>
        <begin position="496"/>
        <end position="518"/>
    </location>
</feature>
<reference evidence="21" key="1">
    <citation type="submission" date="2020-11" db="EMBL/GenBank/DDBJ databases">
        <authorList>
            <person name="Tran Van P."/>
        </authorList>
    </citation>
    <scope>NUCLEOTIDE SEQUENCE</scope>
</reference>
<evidence type="ECO:0000256" key="4">
    <source>
        <dbReference type="ARBA" id="ARBA00022448"/>
    </source>
</evidence>
<dbReference type="InterPro" id="IPR051223">
    <property type="entry name" value="Polycystin"/>
</dbReference>
<evidence type="ECO:0000256" key="3">
    <source>
        <dbReference type="ARBA" id="ARBA00007200"/>
    </source>
</evidence>
<keyword evidence="5" id="KW-1003">Cell membrane</keyword>
<keyword evidence="15" id="KW-0479">Metal-binding</keyword>
<dbReference type="PANTHER" id="PTHR10877:SF183">
    <property type="entry name" value="AT14535P-RELATED"/>
    <property type="match status" value="1"/>
</dbReference>
<feature type="domain" description="Polycystin" evidence="20">
    <location>
        <begin position="100"/>
        <end position="299"/>
    </location>
</feature>
<evidence type="ECO:0000256" key="10">
    <source>
        <dbReference type="ARBA" id="ARBA00023136"/>
    </source>
</evidence>
<name>A0A7R9CUR6_TIMCR</name>
<keyword evidence="10 18" id="KW-0472">Membrane</keyword>
<evidence type="ECO:0000256" key="12">
    <source>
        <dbReference type="ARBA" id="ARBA00023180"/>
    </source>
</evidence>
<evidence type="ECO:0000256" key="8">
    <source>
        <dbReference type="ARBA" id="ARBA00023054"/>
    </source>
</evidence>
<evidence type="ECO:0000256" key="6">
    <source>
        <dbReference type="ARBA" id="ARBA00022692"/>
    </source>
</evidence>
<feature type="transmembrane region" description="Helical" evidence="18">
    <location>
        <begin position="342"/>
        <end position="363"/>
    </location>
</feature>
<evidence type="ECO:0008006" key="22">
    <source>
        <dbReference type="Google" id="ProtNLM"/>
    </source>
</evidence>
<feature type="coiled-coil region" evidence="17">
    <location>
        <begin position="633"/>
        <end position="667"/>
    </location>
</feature>
<accession>A0A7R9CUR6</accession>
<evidence type="ECO:0000256" key="18">
    <source>
        <dbReference type="SAM" id="Phobius"/>
    </source>
</evidence>
<keyword evidence="14 15" id="KW-0407">Ion channel</keyword>
<keyword evidence="8 17" id="KW-0175">Coiled coil</keyword>
<dbReference type="InterPro" id="IPR013122">
    <property type="entry name" value="PKD1_2_channel"/>
</dbReference>
<evidence type="ECO:0000256" key="2">
    <source>
        <dbReference type="ARBA" id="ARBA00004651"/>
    </source>
</evidence>
<dbReference type="Gene3D" id="1.10.287.70">
    <property type="match status" value="1"/>
</dbReference>
<keyword evidence="11" id="KW-1015">Disulfide bond</keyword>
<protein>
    <recommendedName>
        <fullName evidence="22">Polycystic kidney disease 2-like 1 protein</fullName>
    </recommendedName>
</protein>
<dbReference type="GO" id="GO:0005509">
    <property type="term" value="F:calcium ion binding"/>
    <property type="evidence" value="ECO:0007669"/>
    <property type="project" value="InterPro"/>
</dbReference>
<keyword evidence="13" id="KW-0966">Cell projection</keyword>
<dbReference type="AlphaFoldDB" id="A0A7R9CUR6"/>
<keyword evidence="15" id="KW-0107">Calcium channel</keyword>
<keyword evidence="7 18" id="KW-1133">Transmembrane helix</keyword>
<organism evidence="21">
    <name type="scientific">Timema cristinae</name>
    <name type="common">Walking stick</name>
    <dbReference type="NCBI Taxonomy" id="61476"/>
    <lineage>
        <taxon>Eukaryota</taxon>
        <taxon>Metazoa</taxon>
        <taxon>Ecdysozoa</taxon>
        <taxon>Arthropoda</taxon>
        <taxon>Hexapoda</taxon>
        <taxon>Insecta</taxon>
        <taxon>Pterygota</taxon>
        <taxon>Neoptera</taxon>
        <taxon>Polyneoptera</taxon>
        <taxon>Phasmatodea</taxon>
        <taxon>Timematodea</taxon>
        <taxon>Timematoidea</taxon>
        <taxon>Timematidae</taxon>
        <taxon>Timema</taxon>
    </lineage>
</organism>
<evidence type="ECO:0000256" key="9">
    <source>
        <dbReference type="ARBA" id="ARBA00023065"/>
    </source>
</evidence>
<feature type="transmembrane region" description="Helical" evidence="18">
    <location>
        <begin position="434"/>
        <end position="456"/>
    </location>
</feature>
<feature type="transmembrane region" description="Helical" evidence="18">
    <location>
        <begin position="56"/>
        <end position="73"/>
    </location>
</feature>
<dbReference type="GO" id="GO:0005929">
    <property type="term" value="C:cilium"/>
    <property type="evidence" value="ECO:0007669"/>
    <property type="project" value="UniProtKB-SubCell"/>
</dbReference>
<keyword evidence="6 18" id="KW-0812">Transmembrane</keyword>
<dbReference type="PANTHER" id="PTHR10877">
    <property type="entry name" value="POLYCYSTIN FAMILY MEMBER"/>
    <property type="match status" value="1"/>
</dbReference>
<sequence length="695" mass="80398">MMISDKKSLRRVNRNTAGHGQESRRWRGWLSGFWITRQMAIGGDPDREIQTTLRELVIYIVFLFIFNMVALGMSSPEAYYFSKIIKMLFVETALESNVQFKSITQMTDFWSYVENDLMDSFFWDYWTDPKDKKTLTGETEEDENMLRENKLLGIPRMRQIKVKSNSCEINSQFKGSYTTCYDFYSKTAEDKEPFGLKQGTAWTYSSESQLSASSYIGHMGTYGGGGFYKDLSLDRNETVDILKELKENLWLTRGTRVVFIDFTAYNPNINLFCVSKLTVEFPPTGGAFPTSTFKPVRLIRYHHSFDYFILACEFIFICYIIYYTMEELRELIHFNFNYFFQFWNFIDVSILFASYFCITYSIYSHISVINKLDKLLETKNSYADFDELGSYQKSYDNVEAVALFFAWIKVIKFVSFTKSTSEISNTISRCVTDLLGFVLMFFILFTSFAILAYLLFGCQMERFNHPVVSFFSLIRTIMAEFDYDELARASKLLGPIYFLFFILIFYFVLTNMFLAIICDTYSSVKSEIAVKRQRELKDIILGGFRKLMSRSSSGNEMTAAEGAPKGDNKITFKDIRNTLVENNFSELEIAMFFSKYDIDPHHMVHEAETQKLLADYERRGFVPASVGLSSHEFRELSNKVEAMEKSIALAEKKVEAILEQVEDLVNTVSCHPADNVQYETYFGGRMVSGATLAVG</sequence>
<keyword evidence="9 15" id="KW-0406">Ion transport</keyword>
<evidence type="ECO:0000256" key="17">
    <source>
        <dbReference type="SAM" id="Coils"/>
    </source>
</evidence>
<keyword evidence="15" id="KW-0109">Calcium transport</keyword>
<dbReference type="SUPFAM" id="SSF81324">
    <property type="entry name" value="Voltage-gated potassium channels"/>
    <property type="match status" value="1"/>
</dbReference>
<dbReference type="GO" id="GO:0050982">
    <property type="term" value="P:detection of mechanical stimulus"/>
    <property type="evidence" value="ECO:0007669"/>
    <property type="project" value="TreeGrafter"/>
</dbReference>
<feature type="binding site" evidence="15">
    <location>
        <position position="599"/>
    </location>
    <ligand>
        <name>Ca(2+)</name>
        <dbReference type="ChEBI" id="CHEBI:29108"/>
        <label>2</label>
    </ligand>
</feature>
<proteinExistence type="inferred from homology"/>
<dbReference type="PRINTS" id="PR01433">
    <property type="entry name" value="POLYCYSTIN2"/>
</dbReference>
<feature type="binding site" evidence="15">
    <location>
        <position position="608"/>
    </location>
    <ligand>
        <name>Ca(2+)</name>
        <dbReference type="ChEBI" id="CHEBI:29108"/>
        <label>2</label>
    </ligand>
</feature>
<evidence type="ECO:0000256" key="11">
    <source>
        <dbReference type="ARBA" id="ARBA00023157"/>
    </source>
</evidence>
<keyword evidence="12" id="KW-0325">Glycoprotein</keyword>
<evidence type="ECO:0000256" key="7">
    <source>
        <dbReference type="ARBA" id="ARBA00022989"/>
    </source>
</evidence>
<evidence type="ECO:0000259" key="19">
    <source>
        <dbReference type="Pfam" id="PF08016"/>
    </source>
</evidence>
<dbReference type="Pfam" id="PF08016">
    <property type="entry name" value="PKD_channel"/>
    <property type="match status" value="1"/>
</dbReference>
<dbReference type="InterPro" id="IPR003915">
    <property type="entry name" value="PKD_2"/>
</dbReference>
<dbReference type="Pfam" id="PF20519">
    <property type="entry name" value="Polycystin_dom"/>
    <property type="match status" value="1"/>
</dbReference>
<evidence type="ECO:0000256" key="16">
    <source>
        <dbReference type="PIRSR" id="PIRSR603915-2"/>
    </source>
</evidence>